<evidence type="ECO:0000313" key="4">
    <source>
        <dbReference type="EMBL" id="EIC23685.1"/>
    </source>
</evidence>
<evidence type="ECO:0000256" key="3">
    <source>
        <dbReference type="SAM" id="Phobius"/>
    </source>
</evidence>
<reference evidence="5" key="1">
    <citation type="submission" date="2011-06" db="EMBL/GenBank/DDBJ databases">
        <authorList>
            <consortium name="US DOE Joint Genome Institute (JGI-PGF)"/>
            <person name="Lucas S."/>
            <person name="Han J."/>
            <person name="Lapidus A."/>
            <person name="Cheng J.-F."/>
            <person name="Goodwin L."/>
            <person name="Pitluck S."/>
            <person name="Peters L."/>
            <person name="Land M.L."/>
            <person name="Hauser L."/>
            <person name="Vogl K."/>
            <person name="Liu Z."/>
            <person name="Overmann J."/>
            <person name="Frigaard N.-U."/>
            <person name="Bryant D.A."/>
            <person name="Woyke T.J."/>
        </authorList>
    </citation>
    <scope>NUCLEOTIDE SEQUENCE [LARGE SCALE GENOMIC DNA]</scope>
    <source>
        <strain evidence="5">970</strain>
    </source>
</reference>
<keyword evidence="5" id="KW-1185">Reference proteome</keyword>
<keyword evidence="3" id="KW-0472">Membrane</keyword>
<proteinExistence type="predicted"/>
<dbReference type="Proteomes" id="UP000002964">
    <property type="component" value="Unassembled WGS sequence"/>
</dbReference>
<keyword evidence="3" id="KW-0812">Transmembrane</keyword>
<accession>H8YW82</accession>
<organism evidence="4 5">
    <name type="scientific">Thiorhodovibrio frisius</name>
    <dbReference type="NCBI Taxonomy" id="631362"/>
    <lineage>
        <taxon>Bacteria</taxon>
        <taxon>Pseudomonadati</taxon>
        <taxon>Pseudomonadota</taxon>
        <taxon>Gammaproteobacteria</taxon>
        <taxon>Chromatiales</taxon>
        <taxon>Chromatiaceae</taxon>
        <taxon>Thiorhodovibrio</taxon>
    </lineage>
</organism>
<feature type="transmembrane region" description="Helical" evidence="3">
    <location>
        <begin position="245"/>
        <end position="265"/>
    </location>
</feature>
<dbReference type="STRING" id="631362.Thi970DRAFT_00179"/>
<dbReference type="EMBL" id="JH603164">
    <property type="protein sequence ID" value="EIC23685.1"/>
    <property type="molecule type" value="Genomic_DNA"/>
</dbReference>
<evidence type="ECO:0000256" key="1">
    <source>
        <dbReference type="SAM" id="Coils"/>
    </source>
</evidence>
<dbReference type="HOGENOM" id="CLU_855095_0_0_6"/>
<dbReference type="AlphaFoldDB" id="H8YW82"/>
<evidence type="ECO:0000256" key="2">
    <source>
        <dbReference type="SAM" id="MobiDB-lite"/>
    </source>
</evidence>
<feature type="region of interest" description="Disordered" evidence="2">
    <location>
        <begin position="290"/>
        <end position="325"/>
    </location>
</feature>
<feature type="coiled-coil region" evidence="1">
    <location>
        <begin position="200"/>
        <end position="241"/>
    </location>
</feature>
<keyword evidence="3" id="KW-1133">Transmembrane helix</keyword>
<sequence>MGEGMRYAEDGAHDYPSEDFVHSRCHQADIDRLASIADINIAPGEEPNIDLKVVKDWYFATENLARVVSNTLQSIVPQTMNQLRYAGHHILKATTCSQSNKTEIQSNLIEAYKHCKRGYFDALDLFVYETNRIFQSRVADIDDPEKKQRIIQDLLDIIQNINAQRLSAETRIEYYSFLQEELVKAQTLFAEMNALTLPRVTALEMDLADALEDRERIETERNNYESENKKLVDKINRARAKTSNYLIVGLATVVATLALAIATLYQGYFTSKNIVAESSHTIKTDALSPLLNCTQPTEPKSENGHKKHSIAPHPDSEGFVSQPLP</sequence>
<name>H8YW82_9GAMM</name>
<evidence type="ECO:0000313" key="5">
    <source>
        <dbReference type="Proteomes" id="UP000002964"/>
    </source>
</evidence>
<protein>
    <submittedName>
        <fullName evidence="4">Uncharacterized protein</fullName>
    </submittedName>
</protein>
<keyword evidence="1" id="KW-0175">Coiled coil</keyword>
<reference evidence="4 5" key="2">
    <citation type="submission" date="2011-11" db="EMBL/GenBank/DDBJ databases">
        <authorList>
            <consortium name="US DOE Joint Genome Institute"/>
            <person name="Lucas S."/>
            <person name="Han J."/>
            <person name="Lapidus A."/>
            <person name="Cheng J.-F."/>
            <person name="Goodwin L."/>
            <person name="Pitluck S."/>
            <person name="Peters L."/>
            <person name="Ovchinnikova G."/>
            <person name="Zhang X."/>
            <person name="Detter J.C."/>
            <person name="Han C."/>
            <person name="Tapia R."/>
            <person name="Land M."/>
            <person name="Hauser L."/>
            <person name="Kyrpides N."/>
            <person name="Ivanova N."/>
            <person name="Pagani I."/>
            <person name="Vogl K."/>
            <person name="Liu Z."/>
            <person name="Overmann J."/>
            <person name="Frigaard N.-U."/>
            <person name="Bryant D."/>
            <person name="Woyke T."/>
        </authorList>
    </citation>
    <scope>NUCLEOTIDE SEQUENCE [LARGE SCALE GENOMIC DNA]</scope>
    <source>
        <strain evidence="4 5">970</strain>
    </source>
</reference>
<dbReference type="OrthoDB" id="9786044at2"/>
<gene>
    <name evidence="4" type="ORF">Thi970DRAFT_00179</name>
</gene>
<dbReference type="RefSeq" id="WP_009146660.1">
    <property type="nucleotide sequence ID" value="NZ_CP121471.1"/>
</dbReference>